<comment type="caution">
    <text evidence="1">The sequence shown here is derived from an EMBL/GenBank/DDBJ whole genome shotgun (WGS) entry which is preliminary data.</text>
</comment>
<dbReference type="RefSeq" id="WP_218017116.1">
    <property type="nucleotide sequence ID" value="NZ_BCZD01000036.1"/>
</dbReference>
<dbReference type="AlphaFoldDB" id="A0A086P4T6"/>
<reference evidence="1" key="1">
    <citation type="submission" date="2014-08" db="EMBL/GenBank/DDBJ databases">
        <title>Draft genome sequences of Sphingobium herbicidovorans.</title>
        <authorList>
            <person name="Gan H.M."/>
            <person name="Gan H.Y."/>
            <person name="Savka M.A."/>
        </authorList>
    </citation>
    <scope>NUCLEOTIDE SEQUENCE [LARGE SCALE GENOMIC DNA]</scope>
    <source>
        <strain evidence="1">NBRC 16415</strain>
    </source>
</reference>
<sequence length="38" mass="4059">MSTDSTISTLNSLIKTTLDSMKGFKDAAEDARFSGCSQ</sequence>
<dbReference type="PATRIC" id="fig|1219045.3.peg.3864"/>
<dbReference type="InterPro" id="IPR012347">
    <property type="entry name" value="Ferritin-like"/>
</dbReference>
<dbReference type="Proteomes" id="UP000024284">
    <property type="component" value="Unassembled WGS sequence"/>
</dbReference>
<proteinExistence type="predicted"/>
<name>A0A086P4T6_SPHHM</name>
<evidence type="ECO:0000313" key="1">
    <source>
        <dbReference type="EMBL" id="KFG88404.1"/>
    </source>
</evidence>
<evidence type="ECO:0000313" key="2">
    <source>
        <dbReference type="Proteomes" id="UP000024284"/>
    </source>
</evidence>
<organism evidence="1 2">
    <name type="scientific">Sphingobium herbicidovorans (strain ATCC 700291 / DSM 11019 / CCUG 56400 / KCTC 2939 / LMG 18315 / NBRC 16415 / MH)</name>
    <name type="common">Sphingomonas herbicidovorans</name>
    <dbReference type="NCBI Taxonomy" id="1219045"/>
    <lineage>
        <taxon>Bacteria</taxon>
        <taxon>Pseudomonadati</taxon>
        <taxon>Pseudomonadota</taxon>
        <taxon>Alphaproteobacteria</taxon>
        <taxon>Sphingomonadales</taxon>
        <taxon>Sphingomonadaceae</taxon>
        <taxon>Sphingobium</taxon>
    </lineage>
</organism>
<keyword evidence="2" id="KW-1185">Reference proteome</keyword>
<dbReference type="Gene3D" id="1.20.1260.10">
    <property type="match status" value="1"/>
</dbReference>
<dbReference type="EMBL" id="JFZA02000061">
    <property type="protein sequence ID" value="KFG88404.1"/>
    <property type="molecule type" value="Genomic_DNA"/>
</dbReference>
<protein>
    <submittedName>
        <fullName evidence="1">Uncharacterized protein</fullName>
    </submittedName>
</protein>
<gene>
    <name evidence="1" type="ORF">BV98_003804</name>
</gene>
<accession>A0A086P4T6</accession>